<reference evidence="1 2" key="1">
    <citation type="journal article" date="2015" name="Genome Biol. Evol.">
        <title>Comparative Genomics of a Bacterivorous Green Alga Reveals Evolutionary Causalities and Consequences of Phago-Mixotrophic Mode of Nutrition.</title>
        <authorList>
            <person name="Burns J.A."/>
            <person name="Paasch A."/>
            <person name="Narechania A."/>
            <person name="Kim E."/>
        </authorList>
    </citation>
    <scope>NUCLEOTIDE SEQUENCE [LARGE SCALE GENOMIC DNA]</scope>
    <source>
        <strain evidence="1 2">PLY_AMNH</strain>
    </source>
</reference>
<proteinExistence type="predicted"/>
<dbReference type="AlphaFoldDB" id="A0AAE0GXP0"/>
<dbReference type="Pfam" id="PF04749">
    <property type="entry name" value="PLAC8"/>
    <property type="match status" value="1"/>
</dbReference>
<accession>A0AAE0GXP0</accession>
<name>A0AAE0GXP0_9CHLO</name>
<evidence type="ECO:0000313" key="2">
    <source>
        <dbReference type="Proteomes" id="UP001190700"/>
    </source>
</evidence>
<comment type="caution">
    <text evidence="1">The sequence shown here is derived from an EMBL/GenBank/DDBJ whole genome shotgun (WGS) entry which is preliminary data.</text>
</comment>
<dbReference type="PANTHER" id="PTHR15907">
    <property type="entry name" value="DUF614 FAMILY PROTEIN-RELATED"/>
    <property type="match status" value="1"/>
</dbReference>
<dbReference type="EMBL" id="LGRX02001363">
    <property type="protein sequence ID" value="KAK3286270.1"/>
    <property type="molecule type" value="Genomic_DNA"/>
</dbReference>
<dbReference type="InterPro" id="IPR006461">
    <property type="entry name" value="PLAC_motif_containing"/>
</dbReference>
<dbReference type="Proteomes" id="UP001190700">
    <property type="component" value="Unassembled WGS sequence"/>
</dbReference>
<gene>
    <name evidence="1" type="ORF">CYMTET_6164</name>
</gene>
<protein>
    <submittedName>
        <fullName evidence="1">Uncharacterized protein</fullName>
    </submittedName>
</protein>
<keyword evidence="2" id="KW-1185">Reference proteome</keyword>
<organism evidence="1 2">
    <name type="scientific">Cymbomonas tetramitiformis</name>
    <dbReference type="NCBI Taxonomy" id="36881"/>
    <lineage>
        <taxon>Eukaryota</taxon>
        <taxon>Viridiplantae</taxon>
        <taxon>Chlorophyta</taxon>
        <taxon>Pyramimonadophyceae</taxon>
        <taxon>Pyramimonadales</taxon>
        <taxon>Pyramimonadaceae</taxon>
        <taxon>Cymbomonas</taxon>
    </lineage>
</organism>
<evidence type="ECO:0000313" key="1">
    <source>
        <dbReference type="EMBL" id="KAK3286270.1"/>
    </source>
</evidence>
<sequence length="301" mass="32797">MSAAQEMSVNSPDMQAQYFSPCAAPSSFNNCCYAVWCAPCYAGQIKAHLDGREYDCCDCLCTYPDSSLFIRRQLRAKYGLKQDIVPGGCGLGGTYWEDVWLPCLFGGCLSIPSAVLKYIPAFPSSVVIKAFTEPLPTLASDFLIIASDSEQKLRNGAAPFTYRADGSVVPLHGKYQIDFGHCFGNCESCLYVTCCGPCALGHMAALLHGRECDICDCVNSPLPYVLRKSLKAKYGIPQDSCTDCCLSTCCAPCVICQDYRELQVRATQTGSRCYDAFSTAETAVGYPMDAPLKQNFKYGAF</sequence>